<keyword evidence="6" id="KW-1185">Reference proteome</keyword>
<gene>
    <name evidence="5" type="ORF">AMATHDRAFT_147283</name>
</gene>
<dbReference type="Gene3D" id="3.30.710.10">
    <property type="entry name" value="Potassium Channel Kv1.1, Chain A"/>
    <property type="match status" value="1"/>
</dbReference>
<name>A0A2A9NMV8_9AGAR</name>
<dbReference type="PANTHER" id="PTHR20648">
    <property type="entry name" value="ELONGIN-C"/>
    <property type="match status" value="1"/>
</dbReference>
<dbReference type="InterPro" id="IPR001232">
    <property type="entry name" value="SKP1-like"/>
</dbReference>
<evidence type="ECO:0000313" key="6">
    <source>
        <dbReference type="Proteomes" id="UP000242287"/>
    </source>
</evidence>
<organism evidence="5 6">
    <name type="scientific">Amanita thiersii Skay4041</name>
    <dbReference type="NCBI Taxonomy" id="703135"/>
    <lineage>
        <taxon>Eukaryota</taxon>
        <taxon>Fungi</taxon>
        <taxon>Dikarya</taxon>
        <taxon>Basidiomycota</taxon>
        <taxon>Agaricomycotina</taxon>
        <taxon>Agaricomycetes</taxon>
        <taxon>Agaricomycetidae</taxon>
        <taxon>Agaricales</taxon>
        <taxon>Pluteineae</taxon>
        <taxon>Amanitaceae</taxon>
        <taxon>Amanita</taxon>
    </lineage>
</organism>
<dbReference type="OrthoDB" id="249087at2759"/>
<dbReference type="AlphaFoldDB" id="A0A2A9NMV8"/>
<evidence type="ECO:0000313" key="5">
    <source>
        <dbReference type="EMBL" id="PFH49597.1"/>
    </source>
</evidence>
<evidence type="ECO:0000256" key="3">
    <source>
        <dbReference type="ARBA" id="ARBA00021347"/>
    </source>
</evidence>
<evidence type="ECO:0000256" key="2">
    <source>
        <dbReference type="ARBA" id="ARBA00009993"/>
    </source>
</evidence>
<proteinExistence type="inferred from homology"/>
<dbReference type="InterPro" id="IPR039948">
    <property type="entry name" value="ELC1"/>
</dbReference>
<dbReference type="GO" id="GO:0006511">
    <property type="term" value="P:ubiquitin-dependent protein catabolic process"/>
    <property type="evidence" value="ECO:0007669"/>
    <property type="project" value="InterPro"/>
</dbReference>
<dbReference type="InterPro" id="IPR011333">
    <property type="entry name" value="SKP1/BTB/POZ_sf"/>
</dbReference>
<comment type="subcellular location">
    <subcellularLocation>
        <location evidence="1">Nucleus</location>
    </subcellularLocation>
</comment>
<dbReference type="SMART" id="SM00512">
    <property type="entry name" value="Skp1"/>
    <property type="match status" value="1"/>
</dbReference>
<keyword evidence="4" id="KW-0539">Nucleus</keyword>
<reference evidence="5 6" key="1">
    <citation type="submission" date="2014-02" db="EMBL/GenBank/DDBJ databases">
        <title>Transposable element dynamics among asymbiotic and ectomycorrhizal Amanita fungi.</title>
        <authorList>
            <consortium name="DOE Joint Genome Institute"/>
            <person name="Hess J."/>
            <person name="Skrede I."/>
            <person name="Wolfe B."/>
            <person name="LaButti K."/>
            <person name="Ohm R.A."/>
            <person name="Grigoriev I.V."/>
            <person name="Pringle A."/>
        </authorList>
    </citation>
    <scope>NUCLEOTIDE SEQUENCE [LARGE SCALE GENOMIC DNA]</scope>
    <source>
        <strain evidence="5 6">SKay4041</strain>
    </source>
</reference>
<dbReference type="GO" id="GO:0005634">
    <property type="term" value="C:nucleus"/>
    <property type="evidence" value="ECO:0007669"/>
    <property type="project" value="UniProtKB-SubCell"/>
</dbReference>
<dbReference type="EMBL" id="KZ302024">
    <property type="protein sequence ID" value="PFH49597.1"/>
    <property type="molecule type" value="Genomic_DNA"/>
</dbReference>
<evidence type="ECO:0000256" key="4">
    <source>
        <dbReference type="ARBA" id="ARBA00023242"/>
    </source>
</evidence>
<comment type="similarity">
    <text evidence="2">Belongs to the SKP1 family.</text>
</comment>
<sequence length="123" mass="14174">ETDWVRVTSTDGFAFMVRRKVANASGTMRSMLDTQSNFSEAVSRTCPVYQRGIIVEKMLEYMCFRAHYENVGSKEEIPVHEFTERIPPEIVLELLLAADYQESKLHSTSTACRFTGYRFCQCK</sequence>
<feature type="non-terminal residue" evidence="5">
    <location>
        <position position="1"/>
    </location>
</feature>
<dbReference type="SUPFAM" id="SSF54695">
    <property type="entry name" value="POZ domain"/>
    <property type="match status" value="1"/>
</dbReference>
<protein>
    <recommendedName>
        <fullName evidence="3">Elongin-C</fullName>
    </recommendedName>
</protein>
<accession>A0A2A9NMV8</accession>
<dbReference type="Proteomes" id="UP000242287">
    <property type="component" value="Unassembled WGS sequence"/>
</dbReference>
<dbReference type="FunFam" id="3.30.710.10:FF:000035">
    <property type="entry name" value="Elongin C transcription elongation factor"/>
    <property type="match status" value="1"/>
</dbReference>
<evidence type="ECO:0000256" key="1">
    <source>
        <dbReference type="ARBA" id="ARBA00004123"/>
    </source>
</evidence>
<dbReference type="STRING" id="703135.A0A2A9NMV8"/>